<dbReference type="GeneID" id="87891029"/>
<feature type="region of interest" description="Disordered" evidence="1">
    <location>
        <begin position="60"/>
        <end position="92"/>
    </location>
</feature>
<reference evidence="2 3" key="1">
    <citation type="journal article" date="2023" name="bioRxiv">
        <title>High-quality genome assemblies of four members of thePodospora anserinaspecies complex.</title>
        <authorList>
            <person name="Ament-Velasquez S.L."/>
            <person name="Vogan A.A."/>
            <person name="Wallerman O."/>
            <person name="Hartmann F."/>
            <person name="Gautier V."/>
            <person name="Silar P."/>
            <person name="Giraud T."/>
            <person name="Johannesson H."/>
        </authorList>
    </citation>
    <scope>NUCLEOTIDE SEQUENCE [LARGE SCALE GENOMIC DNA]</scope>
    <source>
        <strain evidence="2 3">CBS 112042</strain>
    </source>
</reference>
<keyword evidence="3" id="KW-1185">Reference proteome</keyword>
<dbReference type="Proteomes" id="UP001322138">
    <property type="component" value="Unassembled WGS sequence"/>
</dbReference>
<accession>A0ABR0FYV7</accession>
<dbReference type="RefSeq" id="XP_062737622.1">
    <property type="nucleotide sequence ID" value="XM_062871955.1"/>
</dbReference>
<evidence type="ECO:0000256" key="1">
    <source>
        <dbReference type="SAM" id="MobiDB-lite"/>
    </source>
</evidence>
<protein>
    <submittedName>
        <fullName evidence="2">Uncharacterized protein</fullName>
    </submittedName>
</protein>
<gene>
    <name evidence="2" type="ORF">QC761_0013270</name>
</gene>
<proteinExistence type="predicted"/>
<name>A0ABR0FYV7_9PEZI</name>
<sequence>MASLMSRSMRWISPNGILARTEDTRHNPMLGLGRTKQLERSRLALREAFWNIHASDFADRSPRSFETTDGSNCGRGVHGSQMNPAEDGVDDDHFDLWKRHSRTTKRTLEKKVKKNKKKKPPVMEFLQMTLVPREVSIIDKNRA</sequence>
<organism evidence="2 3">
    <name type="scientific">Podospora bellae-mahoneyi</name>
    <dbReference type="NCBI Taxonomy" id="2093777"/>
    <lineage>
        <taxon>Eukaryota</taxon>
        <taxon>Fungi</taxon>
        <taxon>Dikarya</taxon>
        <taxon>Ascomycota</taxon>
        <taxon>Pezizomycotina</taxon>
        <taxon>Sordariomycetes</taxon>
        <taxon>Sordariomycetidae</taxon>
        <taxon>Sordariales</taxon>
        <taxon>Podosporaceae</taxon>
        <taxon>Podospora</taxon>
    </lineage>
</organism>
<comment type="caution">
    <text evidence="2">The sequence shown here is derived from an EMBL/GenBank/DDBJ whole genome shotgun (WGS) entry which is preliminary data.</text>
</comment>
<evidence type="ECO:0000313" key="3">
    <source>
        <dbReference type="Proteomes" id="UP001322138"/>
    </source>
</evidence>
<evidence type="ECO:0000313" key="2">
    <source>
        <dbReference type="EMBL" id="KAK4648647.1"/>
    </source>
</evidence>
<dbReference type="EMBL" id="JAFFGZ010000001">
    <property type="protein sequence ID" value="KAK4648647.1"/>
    <property type="molecule type" value="Genomic_DNA"/>
</dbReference>